<organism evidence="1 2">
    <name type="scientific">Brucella cytisi</name>
    <dbReference type="NCBI Taxonomy" id="407152"/>
    <lineage>
        <taxon>Bacteria</taxon>
        <taxon>Pseudomonadati</taxon>
        <taxon>Pseudomonadota</taxon>
        <taxon>Alphaproteobacteria</taxon>
        <taxon>Hyphomicrobiales</taxon>
        <taxon>Brucellaceae</taxon>
        <taxon>Brucella/Ochrobactrum group</taxon>
        <taxon>Brucella</taxon>
    </lineage>
</organism>
<proteinExistence type="predicted"/>
<sequence length="128" mass="14611">MQGGGIIALTGFPPPSQWVGDGMVAAIFEPCGGFIFFPCMLRLGFAQYVCVTSKHFEQKGQQLRRKRWPSHQLYRFSWGRRDAEKFIWSEVDLKPDQDSAAEAHPEKYEAIFGMRVKMHRQGISKVSS</sequence>
<comment type="caution">
    <text evidence="1">The sequence shown here is derived from an EMBL/GenBank/DDBJ whole genome shotgun (WGS) entry which is preliminary data.</text>
</comment>
<dbReference type="AlphaFoldDB" id="A0A1J6HEL1"/>
<accession>A0A1J6HEL1</accession>
<protein>
    <submittedName>
        <fullName evidence="1">Uncharacterized protein</fullName>
    </submittedName>
</protein>
<evidence type="ECO:0000313" key="1">
    <source>
        <dbReference type="EMBL" id="OIS91453.1"/>
    </source>
</evidence>
<reference evidence="1 2" key="1">
    <citation type="submission" date="2016-10" db="EMBL/GenBank/DDBJ databases">
        <title>The Draft Genome Sequence of the Potato Rhizosphere Bacteria Ochrobactrum sp. IPA7.2.</title>
        <authorList>
            <person name="Gogoleva N.E."/>
            <person name="Khlopko Y.A."/>
            <person name="Burygin G.L."/>
            <person name="Plotnikov A.O."/>
        </authorList>
    </citation>
    <scope>NUCLEOTIDE SEQUENCE [LARGE SCALE GENOMIC DNA]</scope>
    <source>
        <strain evidence="1 2">IPA7.2</strain>
    </source>
</reference>
<gene>
    <name evidence="1" type="ORF">BLA27_21485</name>
</gene>
<dbReference type="EMBL" id="MOEC01000028">
    <property type="protein sequence ID" value="OIS91453.1"/>
    <property type="molecule type" value="Genomic_DNA"/>
</dbReference>
<dbReference type="Proteomes" id="UP000182985">
    <property type="component" value="Unassembled WGS sequence"/>
</dbReference>
<name>A0A1J6HEL1_9HYPH</name>
<evidence type="ECO:0000313" key="2">
    <source>
        <dbReference type="Proteomes" id="UP000182985"/>
    </source>
</evidence>
<keyword evidence="2" id="KW-1185">Reference proteome</keyword>